<accession>A0A653DKB1</accession>
<evidence type="ECO:0008006" key="4">
    <source>
        <dbReference type="Google" id="ProtNLM"/>
    </source>
</evidence>
<proteinExistence type="predicted"/>
<reference evidence="2 3" key="1">
    <citation type="submission" date="2019-01" db="EMBL/GenBank/DDBJ databases">
        <authorList>
            <person name="Sayadi A."/>
        </authorList>
    </citation>
    <scope>NUCLEOTIDE SEQUENCE [LARGE SCALE GENOMIC DNA]</scope>
</reference>
<name>A0A653DKB1_CALMS</name>
<dbReference type="AlphaFoldDB" id="A0A653DKB1"/>
<dbReference type="Proteomes" id="UP000410492">
    <property type="component" value="Unassembled WGS sequence"/>
</dbReference>
<dbReference type="EMBL" id="CAACVG010008002">
    <property type="protein sequence ID" value="VEN48013.1"/>
    <property type="molecule type" value="Genomic_DNA"/>
</dbReference>
<organism evidence="2 3">
    <name type="scientific">Callosobruchus maculatus</name>
    <name type="common">Southern cowpea weevil</name>
    <name type="synonym">Pulse bruchid</name>
    <dbReference type="NCBI Taxonomy" id="64391"/>
    <lineage>
        <taxon>Eukaryota</taxon>
        <taxon>Metazoa</taxon>
        <taxon>Ecdysozoa</taxon>
        <taxon>Arthropoda</taxon>
        <taxon>Hexapoda</taxon>
        <taxon>Insecta</taxon>
        <taxon>Pterygota</taxon>
        <taxon>Neoptera</taxon>
        <taxon>Endopterygota</taxon>
        <taxon>Coleoptera</taxon>
        <taxon>Polyphaga</taxon>
        <taxon>Cucujiformia</taxon>
        <taxon>Chrysomeloidea</taxon>
        <taxon>Chrysomelidae</taxon>
        <taxon>Bruchinae</taxon>
        <taxon>Bruchini</taxon>
        <taxon>Callosobruchus</taxon>
    </lineage>
</organism>
<dbReference type="OrthoDB" id="6757831at2759"/>
<dbReference type="EMBL" id="CAACVG010012670">
    <property type="protein sequence ID" value="VEN60635.1"/>
    <property type="molecule type" value="Genomic_DNA"/>
</dbReference>
<sequence>MLWKVFCSNNHYMENYDPNQLLKYILYLDVNNLYGYNGVEWVDTNIDVTTIPDDSEIGYTLSVSIKYPESLHDAHSGFP</sequence>
<gene>
    <name evidence="2" type="ORF">CALMAC_LOCUS18265</name>
    <name evidence="1" type="ORF">CALMAC_LOCUS9616</name>
</gene>
<protein>
    <recommendedName>
        <fullName evidence="4">DNA-directed DNA polymerase</fullName>
    </recommendedName>
</protein>
<evidence type="ECO:0000313" key="3">
    <source>
        <dbReference type="Proteomes" id="UP000410492"/>
    </source>
</evidence>
<keyword evidence="3" id="KW-1185">Reference proteome</keyword>
<evidence type="ECO:0000313" key="1">
    <source>
        <dbReference type="EMBL" id="VEN48013.1"/>
    </source>
</evidence>
<evidence type="ECO:0000313" key="2">
    <source>
        <dbReference type="EMBL" id="VEN60635.1"/>
    </source>
</evidence>
<feature type="non-terminal residue" evidence="2">
    <location>
        <position position="79"/>
    </location>
</feature>